<name>A0A520S496_9GAMM</name>
<dbReference type="InterPro" id="IPR011990">
    <property type="entry name" value="TPR-like_helical_dom_sf"/>
</dbReference>
<sequence>MNKIKIHGLLVLLVTSDQVLADREILDYLVGSITISEKSQITYIDIEDLLEDRYFEEAINLAQNIIDDNSSLVVAEPIIYGKLLGNLAVVLNYAGQYEDSLSVFTSALKFMEPALPQFSPELINVILAKASTLITMEKLDEAKQQLRRAQHITHRDDGVYTVSQLPIVEKLFEISSRTGDYLNSDKQKYFTLQVLKKTYGAESTELLPTLISLGRYYADRGASSGQFGDGQLSHLRLSLFGQSISLYEEAIEIIENNYGVSDSRLIEPLEGIARTRYVQRVNKKSEEAAERVLRIIENNPATDTQDRVNAIIRLGDLYTLTSDSRASELYLRAWKLIQESEEYKEQRVNIFARPLRLWPRAQRMIYLDKRPTTANDSDEELFIEVEYAVKPNGRVSNIRLLTKNVPNNEVRRLRTHLYETRFRPEIIKGKIVETSKLVFKQRFLVANSANPRTD</sequence>
<protein>
    <submittedName>
        <fullName evidence="1">Tetratricopeptide repeat protein</fullName>
    </submittedName>
</protein>
<gene>
    <name evidence="1" type="ORF">EVA68_01560</name>
</gene>
<dbReference type="Proteomes" id="UP000316199">
    <property type="component" value="Unassembled WGS sequence"/>
</dbReference>
<comment type="caution">
    <text evidence="1">The sequence shown here is derived from an EMBL/GenBank/DDBJ whole genome shotgun (WGS) entry which is preliminary data.</text>
</comment>
<accession>A0A520S496</accession>
<evidence type="ECO:0000313" key="1">
    <source>
        <dbReference type="EMBL" id="RZO77302.1"/>
    </source>
</evidence>
<proteinExistence type="predicted"/>
<dbReference type="AlphaFoldDB" id="A0A520S496"/>
<organism evidence="1 2">
    <name type="scientific">OM182 bacterium</name>
    <dbReference type="NCBI Taxonomy" id="2510334"/>
    <lineage>
        <taxon>Bacteria</taxon>
        <taxon>Pseudomonadati</taxon>
        <taxon>Pseudomonadota</taxon>
        <taxon>Gammaproteobacteria</taxon>
        <taxon>OMG group</taxon>
        <taxon>OM182 clade</taxon>
    </lineage>
</organism>
<evidence type="ECO:0000313" key="2">
    <source>
        <dbReference type="Proteomes" id="UP000316199"/>
    </source>
</evidence>
<dbReference type="SUPFAM" id="SSF48452">
    <property type="entry name" value="TPR-like"/>
    <property type="match status" value="2"/>
</dbReference>
<reference evidence="1 2" key="1">
    <citation type="submission" date="2019-02" db="EMBL/GenBank/DDBJ databases">
        <title>Prokaryotic population dynamics and viral predation in marine succession experiment using metagenomics: the confinement effect.</title>
        <authorList>
            <person name="Haro-Moreno J.M."/>
            <person name="Rodriguez-Valera F."/>
            <person name="Lopez-Perez M."/>
        </authorList>
    </citation>
    <scope>NUCLEOTIDE SEQUENCE [LARGE SCALE GENOMIC DNA]</scope>
    <source>
        <strain evidence="1">MED-G157</strain>
    </source>
</reference>
<dbReference type="EMBL" id="SHAG01000003">
    <property type="protein sequence ID" value="RZO77302.1"/>
    <property type="molecule type" value="Genomic_DNA"/>
</dbReference>
<dbReference type="Gene3D" id="1.25.40.10">
    <property type="entry name" value="Tetratricopeptide repeat domain"/>
    <property type="match status" value="2"/>
</dbReference>